<name>A0A0M9CH69_9FLAO</name>
<sequence>MKSIYRSLLVSFVVLISCSKSKKQSNENNIDGLWKVTKVNIGEQEMTPIARWMKFNADSTQTSGNGWLQHSIGTWSFNSDKNLLQVENTNGVQDEFNDPFKVNFSRDNMIWQRKEGEFDVTVTLEKINKLPTSPANELYGLWKFDTITEEGKEVSETLNSNQKAMLFLRWDNTYVLHNYPEGEKYGMFKTHGHRPQIDMVSYSKVPEFKFYTFQLNNDKLELTSTNSNAKITLTRIHQFIQ</sequence>
<evidence type="ECO:0000313" key="1">
    <source>
        <dbReference type="EMBL" id="KOY52462.1"/>
    </source>
</evidence>
<evidence type="ECO:0008006" key="5">
    <source>
        <dbReference type="Google" id="ProtNLM"/>
    </source>
</evidence>
<dbReference type="OrthoDB" id="1187383at2"/>
<organism evidence="1 3">
    <name type="scientific">Polaribacter dokdonensis DSW-5</name>
    <dbReference type="NCBI Taxonomy" id="1300348"/>
    <lineage>
        <taxon>Bacteria</taxon>
        <taxon>Pseudomonadati</taxon>
        <taxon>Bacteroidota</taxon>
        <taxon>Flavobacteriia</taxon>
        <taxon>Flavobacteriales</taxon>
        <taxon>Flavobacteriaceae</taxon>
    </lineage>
</organism>
<protein>
    <recommendedName>
        <fullName evidence="5">Lipocalin-like domain-containing protein</fullName>
    </recommendedName>
</protein>
<reference evidence="2 4" key="2">
    <citation type="submission" date="2016-10" db="EMBL/GenBank/DDBJ databases">
        <authorList>
            <person name="Varghese N."/>
            <person name="Submissions S."/>
        </authorList>
    </citation>
    <scope>NUCLEOTIDE SEQUENCE [LARGE SCALE GENOMIC DNA]</scope>
    <source>
        <strain evidence="2 4">DSW-5</strain>
    </source>
</reference>
<keyword evidence="4" id="KW-1185">Reference proteome</keyword>
<dbReference type="Proteomes" id="UP000183071">
    <property type="component" value="Unassembled WGS sequence"/>
</dbReference>
<proteinExistence type="predicted"/>
<dbReference type="PATRIC" id="fig|1300348.6.peg.2023"/>
<dbReference type="AlphaFoldDB" id="A0A0M9CH69"/>
<dbReference type="RefSeq" id="WP_143032716.1">
    <property type="nucleotide sequence ID" value="NZ_FNUE01000002.1"/>
</dbReference>
<dbReference type="STRING" id="1300348.I602_2022"/>
<accession>A0A0M9CH69</accession>
<dbReference type="Proteomes" id="UP000037716">
    <property type="component" value="Unassembled WGS sequence"/>
</dbReference>
<evidence type="ECO:0000313" key="4">
    <source>
        <dbReference type="Proteomes" id="UP000183071"/>
    </source>
</evidence>
<evidence type="ECO:0000313" key="2">
    <source>
        <dbReference type="EMBL" id="SEE46016.1"/>
    </source>
</evidence>
<reference evidence="1 3" key="1">
    <citation type="submission" date="2015-07" db="EMBL/GenBank/DDBJ databases">
        <title>Genome of Polaribacter dokdonenesis DSW-5, isolated from seawater off Dokdo in Korea.</title>
        <authorList>
            <person name="Yoon K."/>
            <person name="Song J.Y."/>
            <person name="Kim J.F."/>
        </authorList>
    </citation>
    <scope>NUCLEOTIDE SEQUENCE [LARGE SCALE GENOMIC DNA]</scope>
    <source>
        <strain evidence="1 3">DSW-5</strain>
    </source>
</reference>
<dbReference type="EMBL" id="LGBR01000001">
    <property type="protein sequence ID" value="KOY52462.1"/>
    <property type="molecule type" value="Genomic_DNA"/>
</dbReference>
<evidence type="ECO:0000313" key="3">
    <source>
        <dbReference type="Proteomes" id="UP000037716"/>
    </source>
</evidence>
<dbReference type="EMBL" id="FNUE01000002">
    <property type="protein sequence ID" value="SEE46016.1"/>
    <property type="molecule type" value="Genomic_DNA"/>
</dbReference>
<comment type="caution">
    <text evidence="1">The sequence shown here is derived from an EMBL/GenBank/DDBJ whole genome shotgun (WGS) entry which is preliminary data.</text>
</comment>
<gene>
    <name evidence="1" type="ORF">I602_2022</name>
    <name evidence="2" type="ORF">SAMN05444353_1793</name>
</gene>
<dbReference type="PROSITE" id="PS51257">
    <property type="entry name" value="PROKAR_LIPOPROTEIN"/>
    <property type="match status" value="1"/>
</dbReference>